<dbReference type="Proteomes" id="UP001446871">
    <property type="component" value="Unassembled WGS sequence"/>
</dbReference>
<evidence type="ECO:0000313" key="3">
    <source>
        <dbReference type="Proteomes" id="UP001446871"/>
    </source>
</evidence>
<sequence>MDPINAQETTTTRVSNTDSASNWGDLRLAPGGLWASPSGPSAMSTAARQACSSSSNLQDPVSRLFLPLFESLPPDKTILRVHLHAARSKRRDLHAERVRNPEEVVAADRVDRRGIHPNVLPGRMCAPFGEGVVGPGLQAAAASDPRVVISITACAGRR</sequence>
<feature type="region of interest" description="Disordered" evidence="1">
    <location>
        <begin position="1"/>
        <end position="23"/>
    </location>
</feature>
<proteinExistence type="predicted"/>
<protein>
    <submittedName>
        <fullName evidence="2">Uncharacterized protein</fullName>
    </submittedName>
</protein>
<accession>A0ABR1WKX4</accession>
<gene>
    <name evidence="2" type="ORF">PG996_001464</name>
</gene>
<dbReference type="EMBL" id="JAQQWM010000001">
    <property type="protein sequence ID" value="KAK8082683.1"/>
    <property type="molecule type" value="Genomic_DNA"/>
</dbReference>
<evidence type="ECO:0000313" key="2">
    <source>
        <dbReference type="EMBL" id="KAK8082683.1"/>
    </source>
</evidence>
<reference evidence="2 3" key="1">
    <citation type="submission" date="2023-01" db="EMBL/GenBank/DDBJ databases">
        <title>Analysis of 21 Apiospora genomes using comparative genomics revels a genus with tremendous synthesis potential of carbohydrate active enzymes and secondary metabolites.</title>
        <authorList>
            <person name="Sorensen T."/>
        </authorList>
    </citation>
    <scope>NUCLEOTIDE SEQUENCE [LARGE SCALE GENOMIC DNA]</scope>
    <source>
        <strain evidence="2 3">CBS 83171</strain>
    </source>
</reference>
<comment type="caution">
    <text evidence="2">The sequence shown here is derived from an EMBL/GenBank/DDBJ whole genome shotgun (WGS) entry which is preliminary data.</text>
</comment>
<name>A0ABR1WKX4_9PEZI</name>
<keyword evidence="3" id="KW-1185">Reference proteome</keyword>
<feature type="compositionally biased region" description="Polar residues" evidence="1">
    <location>
        <begin position="1"/>
        <end position="22"/>
    </location>
</feature>
<organism evidence="2 3">
    <name type="scientific">Apiospora saccharicola</name>
    <dbReference type="NCBI Taxonomy" id="335842"/>
    <lineage>
        <taxon>Eukaryota</taxon>
        <taxon>Fungi</taxon>
        <taxon>Dikarya</taxon>
        <taxon>Ascomycota</taxon>
        <taxon>Pezizomycotina</taxon>
        <taxon>Sordariomycetes</taxon>
        <taxon>Xylariomycetidae</taxon>
        <taxon>Amphisphaeriales</taxon>
        <taxon>Apiosporaceae</taxon>
        <taxon>Apiospora</taxon>
    </lineage>
</organism>
<evidence type="ECO:0000256" key="1">
    <source>
        <dbReference type="SAM" id="MobiDB-lite"/>
    </source>
</evidence>